<gene>
    <name evidence="1" type="ORF">ACN38_g6230</name>
</gene>
<dbReference type="EMBL" id="LHQQ01000094">
    <property type="protein sequence ID" value="KOS42901.1"/>
    <property type="molecule type" value="Genomic_DNA"/>
</dbReference>
<dbReference type="Proteomes" id="UP000037696">
    <property type="component" value="Unassembled WGS sequence"/>
</dbReference>
<organism evidence="1 2">
    <name type="scientific">Penicillium nordicum</name>
    <dbReference type="NCBI Taxonomy" id="229535"/>
    <lineage>
        <taxon>Eukaryota</taxon>
        <taxon>Fungi</taxon>
        <taxon>Dikarya</taxon>
        <taxon>Ascomycota</taxon>
        <taxon>Pezizomycotina</taxon>
        <taxon>Eurotiomycetes</taxon>
        <taxon>Eurotiomycetidae</taxon>
        <taxon>Eurotiales</taxon>
        <taxon>Aspergillaceae</taxon>
        <taxon>Penicillium</taxon>
    </lineage>
</organism>
<protein>
    <submittedName>
        <fullName evidence="1">Uncharacterized protein</fullName>
    </submittedName>
</protein>
<evidence type="ECO:0000313" key="2">
    <source>
        <dbReference type="Proteomes" id="UP000037696"/>
    </source>
</evidence>
<name>A0A0M8P8H3_9EURO</name>
<keyword evidence="2" id="KW-1185">Reference proteome</keyword>
<accession>A0A0M8P8H3</accession>
<reference evidence="1 2" key="1">
    <citation type="submission" date="2015-08" db="EMBL/GenBank/DDBJ databases">
        <title>Genome sequencing of Penicillium nordicum.</title>
        <authorList>
            <person name="Nguyen H.D."/>
            <person name="Seifert K.A."/>
        </authorList>
    </citation>
    <scope>NUCLEOTIDE SEQUENCE [LARGE SCALE GENOMIC DNA]</scope>
    <source>
        <strain evidence="1 2">DAOMC 185683</strain>
    </source>
</reference>
<comment type="caution">
    <text evidence="1">The sequence shown here is derived from an EMBL/GenBank/DDBJ whole genome shotgun (WGS) entry which is preliminary data.</text>
</comment>
<sequence>MADPNQDQLMIRHMAYFRLKFIKMTEAYKNFLLDALEANGTIIVVRCRSKWPSTKVARHYFQSGAVGGIPSDEFLEGSTNVKEFVESEKAPIAH</sequence>
<dbReference type="STRING" id="229535.A0A0M8P8H3"/>
<evidence type="ECO:0000313" key="1">
    <source>
        <dbReference type="EMBL" id="KOS42901.1"/>
    </source>
</evidence>
<dbReference type="AlphaFoldDB" id="A0A0M8P8H3"/>
<proteinExistence type="predicted"/>
<dbReference type="OrthoDB" id="408373at2759"/>